<comment type="caution">
    <text evidence="4">The sequence shown here is derived from an EMBL/GenBank/DDBJ whole genome shotgun (WGS) entry which is preliminary data.</text>
</comment>
<keyword evidence="3" id="KW-0472">Membrane</keyword>
<sequence>MARDQDASAAAAHANSILFFVFMALGCAYIVMSKFAGLPPVAVTSVPVLVMLAYAGCVKFVPFVRLRDDQAGDNLYYLGFLYTLTSLGVSLYQFRADGPAEEIVHNFGIAVASTIAGVALRVVFNQMRRDPSDVEHAARLELSEAARRMRRELDETVVELAHFRRSAQQQVAEGFEHVRVNMEEVSGRILSTFEDMTRKASGPFEAASESSGVVLSTLAQRISDSLDGSARRLAEENEKLATGTAELTKALRTTTARLADMQMPDKVIAVQFQPIAASLEATMKGFAAEIRRKDEIDREVIDAITRSGAQHQKQASSLASLARSMEKRVEALAETERQATERAEGTLRLLQQLEADRARDFEADAVRSRQIQALTNAAAGLTAVAAAFGEQSSAEPTARNESVIAPSHDDGAGDDAFADALEHDLRDQFGVPSSNVPEFSGVR</sequence>
<feature type="transmembrane region" description="Helical" evidence="3">
    <location>
        <begin position="38"/>
        <end position="63"/>
    </location>
</feature>
<gene>
    <name evidence="4" type="ORF">GGR05_003520</name>
</gene>
<keyword evidence="3" id="KW-0812">Transmembrane</keyword>
<evidence type="ECO:0000256" key="3">
    <source>
        <dbReference type="SAM" id="Phobius"/>
    </source>
</evidence>
<dbReference type="PROSITE" id="PS51257">
    <property type="entry name" value="PROKAR_LIPOPROTEIN"/>
    <property type="match status" value="1"/>
</dbReference>
<evidence type="ECO:0000256" key="1">
    <source>
        <dbReference type="SAM" id="Coils"/>
    </source>
</evidence>
<evidence type="ECO:0000313" key="5">
    <source>
        <dbReference type="Proteomes" id="UP000531216"/>
    </source>
</evidence>
<evidence type="ECO:0000256" key="2">
    <source>
        <dbReference type="SAM" id="MobiDB-lite"/>
    </source>
</evidence>
<feature type="transmembrane region" description="Helical" evidence="3">
    <location>
        <begin position="106"/>
        <end position="124"/>
    </location>
</feature>
<name>A0A7W6BSS6_9HYPH</name>
<feature type="coiled-coil region" evidence="1">
    <location>
        <begin position="322"/>
        <end position="356"/>
    </location>
</feature>
<keyword evidence="5" id="KW-1185">Reference proteome</keyword>
<organism evidence="4 5">
    <name type="scientific">Aureimonas phyllosphaerae</name>
    <dbReference type="NCBI Taxonomy" id="1166078"/>
    <lineage>
        <taxon>Bacteria</taxon>
        <taxon>Pseudomonadati</taxon>
        <taxon>Pseudomonadota</taxon>
        <taxon>Alphaproteobacteria</taxon>
        <taxon>Hyphomicrobiales</taxon>
        <taxon>Aurantimonadaceae</taxon>
        <taxon>Aureimonas</taxon>
    </lineage>
</organism>
<dbReference type="EMBL" id="JACIDO010000008">
    <property type="protein sequence ID" value="MBB3937354.1"/>
    <property type="molecule type" value="Genomic_DNA"/>
</dbReference>
<proteinExistence type="predicted"/>
<dbReference type="OrthoDB" id="7539266at2"/>
<feature type="transmembrane region" description="Helical" evidence="3">
    <location>
        <begin position="12"/>
        <end position="32"/>
    </location>
</feature>
<feature type="region of interest" description="Disordered" evidence="2">
    <location>
        <begin position="392"/>
        <end position="443"/>
    </location>
</feature>
<reference evidence="4 5" key="1">
    <citation type="submission" date="2020-08" db="EMBL/GenBank/DDBJ databases">
        <title>Genomic Encyclopedia of Type Strains, Phase IV (KMG-IV): sequencing the most valuable type-strain genomes for metagenomic binning, comparative biology and taxonomic classification.</title>
        <authorList>
            <person name="Goeker M."/>
        </authorList>
    </citation>
    <scope>NUCLEOTIDE SEQUENCE [LARGE SCALE GENOMIC DNA]</scope>
    <source>
        <strain evidence="4 5">DSM 25024</strain>
    </source>
</reference>
<dbReference type="RefSeq" id="WP_090964330.1">
    <property type="nucleotide sequence ID" value="NZ_FOOA01000012.1"/>
</dbReference>
<evidence type="ECO:0000313" key="4">
    <source>
        <dbReference type="EMBL" id="MBB3937354.1"/>
    </source>
</evidence>
<keyword evidence="3" id="KW-1133">Transmembrane helix</keyword>
<dbReference type="AlphaFoldDB" id="A0A7W6BSS6"/>
<feature type="transmembrane region" description="Helical" evidence="3">
    <location>
        <begin position="75"/>
        <end position="94"/>
    </location>
</feature>
<protein>
    <submittedName>
        <fullName evidence="4">Uncharacterized protein</fullName>
    </submittedName>
</protein>
<dbReference type="Proteomes" id="UP000531216">
    <property type="component" value="Unassembled WGS sequence"/>
</dbReference>
<keyword evidence="1" id="KW-0175">Coiled coil</keyword>
<accession>A0A7W6BSS6</accession>